<proteinExistence type="inferred from homology"/>
<comment type="subcellular location">
    <subcellularLocation>
        <location evidence="2">Membrane</location>
        <topology evidence="2">Single-pass membrane protein</topology>
    </subcellularLocation>
</comment>
<accession>A0A8T0L5W2</accession>
<keyword evidence="5" id="KW-1133">Transmembrane helix</keyword>
<evidence type="ECO:0000256" key="1">
    <source>
        <dbReference type="ARBA" id="ARBA00001971"/>
    </source>
</evidence>
<feature type="binding site" description="axial binding residue" evidence="7">
    <location>
        <position position="226"/>
    </location>
    <ligand>
        <name>heme</name>
        <dbReference type="ChEBI" id="CHEBI:30413"/>
    </ligand>
    <ligandPart>
        <name>Fe</name>
        <dbReference type="ChEBI" id="CHEBI:18248"/>
    </ligandPart>
</feature>
<dbReference type="InterPro" id="IPR036396">
    <property type="entry name" value="Cyt_P450_sf"/>
</dbReference>
<dbReference type="InterPro" id="IPR017972">
    <property type="entry name" value="Cyt_P450_CS"/>
</dbReference>
<dbReference type="AlphaFoldDB" id="A0A8T0L5W2"/>
<dbReference type="InterPro" id="IPR001128">
    <property type="entry name" value="Cyt_P450"/>
</dbReference>
<evidence type="ECO:0000313" key="9">
    <source>
        <dbReference type="EMBL" id="KAG2406961.1"/>
    </source>
</evidence>
<dbReference type="Pfam" id="PF00067">
    <property type="entry name" value="p450"/>
    <property type="match status" value="1"/>
</dbReference>
<evidence type="ECO:0000256" key="3">
    <source>
        <dbReference type="ARBA" id="ARBA00022692"/>
    </source>
</evidence>
<keyword evidence="6" id="KW-0472">Membrane</keyword>
<dbReference type="Gene3D" id="1.10.630.10">
    <property type="entry name" value="Cytochrome P450"/>
    <property type="match status" value="1"/>
</dbReference>
<evidence type="ECO:0000256" key="5">
    <source>
        <dbReference type="ARBA" id="ARBA00022989"/>
    </source>
</evidence>
<dbReference type="GO" id="GO:0005506">
    <property type="term" value="F:iron ion binding"/>
    <property type="evidence" value="ECO:0007669"/>
    <property type="project" value="InterPro"/>
</dbReference>
<evidence type="ECO:0000256" key="6">
    <source>
        <dbReference type="ARBA" id="ARBA00023136"/>
    </source>
</evidence>
<dbReference type="PANTHER" id="PTHR24298">
    <property type="entry name" value="FLAVONOID 3'-MONOOXYGENASE-RELATED"/>
    <property type="match status" value="1"/>
</dbReference>
<evidence type="ECO:0000256" key="7">
    <source>
        <dbReference type="PIRSR" id="PIRSR602401-1"/>
    </source>
</evidence>
<dbReference type="PANTHER" id="PTHR24298:SF54">
    <property type="entry name" value="CYTOCHROME P450 LIKE PROTEIN"/>
    <property type="match status" value="1"/>
</dbReference>
<dbReference type="GO" id="GO:0016020">
    <property type="term" value="C:membrane"/>
    <property type="evidence" value="ECO:0007669"/>
    <property type="project" value="UniProtKB-SubCell"/>
</dbReference>
<reference evidence="9 10" key="1">
    <citation type="submission" date="2020-05" db="EMBL/GenBank/DDBJ databases">
        <title>Vigna angularis (adzuki bean) Var. LongXiaoDou No. 4 denovo assembly.</title>
        <authorList>
            <person name="Xiang H."/>
        </authorList>
    </citation>
    <scope>NUCLEOTIDE SEQUENCE [LARGE SCALE GENOMIC DNA]</scope>
    <source>
        <tissue evidence="9">Leaf</tissue>
    </source>
</reference>
<keyword evidence="7 8" id="KW-0349">Heme</keyword>
<sequence length="287" mass="32247">MKRVQRITFTLQVARELRKRQVELLAPLIRNRKAYVEGRFSGDEMASPVGAAYLDSLFGLEVPGRGQLGEEELVTLVSEVISAGTDTSATAVEWALFHLVVDQEIQERLYKEIVDCVGKDGVITESHVERMPYLSAVVKETFRRHPPSHFVLSHAVTEDTKLGGYTVPKNASVEFYTAWLTEDPNMWEDPNEFRPERFLSGDGVDVDVTGTKGVRMMPFGIGRRICPAWSLGMVHINLLLAKMAQAFHWSSIAPKARIISPSSSTTTRITLTHLLNRCLLSKFERNM</sequence>
<evidence type="ECO:0000256" key="4">
    <source>
        <dbReference type="ARBA" id="ARBA00022723"/>
    </source>
</evidence>
<organism evidence="9 10">
    <name type="scientific">Phaseolus angularis</name>
    <name type="common">Azuki bean</name>
    <name type="synonym">Vigna angularis</name>
    <dbReference type="NCBI Taxonomy" id="3914"/>
    <lineage>
        <taxon>Eukaryota</taxon>
        <taxon>Viridiplantae</taxon>
        <taxon>Streptophyta</taxon>
        <taxon>Embryophyta</taxon>
        <taxon>Tracheophyta</taxon>
        <taxon>Spermatophyta</taxon>
        <taxon>Magnoliopsida</taxon>
        <taxon>eudicotyledons</taxon>
        <taxon>Gunneridae</taxon>
        <taxon>Pentapetalae</taxon>
        <taxon>rosids</taxon>
        <taxon>fabids</taxon>
        <taxon>Fabales</taxon>
        <taxon>Fabaceae</taxon>
        <taxon>Papilionoideae</taxon>
        <taxon>50 kb inversion clade</taxon>
        <taxon>NPAAA clade</taxon>
        <taxon>indigoferoid/millettioid clade</taxon>
        <taxon>Phaseoleae</taxon>
        <taxon>Vigna</taxon>
    </lineage>
</organism>
<dbReference type="InterPro" id="IPR051103">
    <property type="entry name" value="Plant_metabolite_P450s"/>
</dbReference>
<dbReference type="PRINTS" id="PR00385">
    <property type="entry name" value="P450"/>
</dbReference>
<dbReference type="Proteomes" id="UP000743370">
    <property type="component" value="Unassembled WGS sequence"/>
</dbReference>
<comment type="similarity">
    <text evidence="8">Belongs to the cytochrome P450 family.</text>
</comment>
<dbReference type="GO" id="GO:0016709">
    <property type="term" value="F:oxidoreductase activity, acting on paired donors, with incorporation or reduction of molecular oxygen, NAD(P)H as one donor, and incorporation of one atom of oxygen"/>
    <property type="evidence" value="ECO:0007669"/>
    <property type="project" value="TreeGrafter"/>
</dbReference>
<dbReference type="GO" id="GO:0020037">
    <property type="term" value="F:heme binding"/>
    <property type="evidence" value="ECO:0007669"/>
    <property type="project" value="InterPro"/>
</dbReference>
<gene>
    <name evidence="9" type="ORF">HKW66_Vig0017830</name>
</gene>
<comment type="cofactor">
    <cofactor evidence="1 7">
        <name>heme</name>
        <dbReference type="ChEBI" id="CHEBI:30413"/>
    </cofactor>
</comment>
<evidence type="ECO:0000313" key="10">
    <source>
        <dbReference type="Proteomes" id="UP000743370"/>
    </source>
</evidence>
<evidence type="ECO:0000256" key="8">
    <source>
        <dbReference type="RuleBase" id="RU000461"/>
    </source>
</evidence>
<comment type="caution">
    <text evidence="9">The sequence shown here is derived from an EMBL/GenBank/DDBJ whole genome shotgun (WGS) entry which is preliminary data.</text>
</comment>
<dbReference type="PROSITE" id="PS00086">
    <property type="entry name" value="CYTOCHROME_P450"/>
    <property type="match status" value="1"/>
</dbReference>
<evidence type="ECO:0000256" key="2">
    <source>
        <dbReference type="ARBA" id="ARBA00004167"/>
    </source>
</evidence>
<keyword evidence="4 7" id="KW-0479">Metal-binding</keyword>
<dbReference type="EMBL" id="JABFOF010000001">
    <property type="protein sequence ID" value="KAG2406961.1"/>
    <property type="molecule type" value="Genomic_DNA"/>
</dbReference>
<keyword evidence="7 8" id="KW-0408">Iron</keyword>
<keyword evidence="8" id="KW-0503">Monooxygenase</keyword>
<dbReference type="InterPro" id="IPR002401">
    <property type="entry name" value="Cyt_P450_E_grp-I"/>
</dbReference>
<name>A0A8T0L5W2_PHAAN</name>
<keyword evidence="8" id="KW-0560">Oxidoreductase</keyword>
<dbReference type="PRINTS" id="PR00463">
    <property type="entry name" value="EP450I"/>
</dbReference>
<protein>
    <submittedName>
        <fullName evidence="9">Cytochrome P450</fullName>
    </submittedName>
</protein>
<dbReference type="SUPFAM" id="SSF48264">
    <property type="entry name" value="Cytochrome P450"/>
    <property type="match status" value="1"/>
</dbReference>
<keyword evidence="3" id="KW-0812">Transmembrane</keyword>